<evidence type="ECO:0000313" key="2">
    <source>
        <dbReference type="Proteomes" id="UP000023152"/>
    </source>
</evidence>
<reference evidence="1 2" key="1">
    <citation type="journal article" date="2013" name="Curr. Biol.">
        <title>The Genome of the Foraminiferan Reticulomyxa filosa.</title>
        <authorList>
            <person name="Glockner G."/>
            <person name="Hulsmann N."/>
            <person name="Schleicher M."/>
            <person name="Noegel A.A."/>
            <person name="Eichinger L."/>
            <person name="Gallinger C."/>
            <person name="Pawlowski J."/>
            <person name="Sierra R."/>
            <person name="Euteneuer U."/>
            <person name="Pillet L."/>
            <person name="Moustafa A."/>
            <person name="Platzer M."/>
            <person name="Groth M."/>
            <person name="Szafranski K."/>
            <person name="Schliwa M."/>
        </authorList>
    </citation>
    <scope>NUCLEOTIDE SEQUENCE [LARGE SCALE GENOMIC DNA]</scope>
</reference>
<accession>X6LB43</accession>
<proteinExistence type="predicted"/>
<name>X6LB43_RETFI</name>
<sequence length="120" mass="13789">VLGILHKRLIEKGEAVDSMINYTYQFYSHDELNKVADYYQNPTILDILGGRENIGAQQGDKAFMWEYLKNLSSNTDEFKEMLNLSVVKLRAVAGTVYMLPKLAEISLLALIFMFTQWIGY</sequence>
<gene>
    <name evidence="1" type="ORF">RFI_38239</name>
</gene>
<dbReference type="AlphaFoldDB" id="X6LB43"/>
<keyword evidence="2" id="KW-1185">Reference proteome</keyword>
<feature type="non-terminal residue" evidence="1">
    <location>
        <position position="120"/>
    </location>
</feature>
<evidence type="ECO:0000313" key="1">
    <source>
        <dbReference type="EMBL" id="ETN99242.1"/>
    </source>
</evidence>
<dbReference type="Proteomes" id="UP000023152">
    <property type="component" value="Unassembled WGS sequence"/>
</dbReference>
<dbReference type="EMBL" id="ASPP01044498">
    <property type="protein sequence ID" value="ETN99242.1"/>
    <property type="molecule type" value="Genomic_DNA"/>
</dbReference>
<feature type="non-terminal residue" evidence="1">
    <location>
        <position position="1"/>
    </location>
</feature>
<protein>
    <submittedName>
        <fullName evidence="1">Uncharacterized protein</fullName>
    </submittedName>
</protein>
<comment type="caution">
    <text evidence="1">The sequence shown here is derived from an EMBL/GenBank/DDBJ whole genome shotgun (WGS) entry which is preliminary data.</text>
</comment>
<organism evidence="1 2">
    <name type="scientific">Reticulomyxa filosa</name>
    <dbReference type="NCBI Taxonomy" id="46433"/>
    <lineage>
        <taxon>Eukaryota</taxon>
        <taxon>Sar</taxon>
        <taxon>Rhizaria</taxon>
        <taxon>Retaria</taxon>
        <taxon>Foraminifera</taxon>
        <taxon>Monothalamids</taxon>
        <taxon>Reticulomyxidae</taxon>
        <taxon>Reticulomyxa</taxon>
    </lineage>
</organism>